<dbReference type="InterPro" id="IPR032807">
    <property type="entry name" value="GNVR"/>
</dbReference>
<dbReference type="AlphaFoldDB" id="A0A1E3X5P9"/>
<keyword evidence="3 7" id="KW-0812">Transmembrane</keyword>
<dbReference type="NCBIfam" id="TIGR03007">
    <property type="entry name" value="pepcterm_ChnLen"/>
    <property type="match status" value="1"/>
</dbReference>
<feature type="transmembrane region" description="Helical" evidence="7">
    <location>
        <begin position="426"/>
        <end position="445"/>
    </location>
</feature>
<feature type="domain" description="Polysaccharide chain length determinant N-terminal" evidence="8">
    <location>
        <begin position="7"/>
        <end position="63"/>
    </location>
</feature>
<gene>
    <name evidence="10" type="ORF">SCARUB_03983</name>
</gene>
<feature type="coiled-coil region" evidence="6">
    <location>
        <begin position="164"/>
        <end position="356"/>
    </location>
</feature>
<evidence type="ECO:0000313" key="10">
    <source>
        <dbReference type="EMBL" id="ODS30902.1"/>
    </source>
</evidence>
<evidence type="ECO:0000256" key="7">
    <source>
        <dbReference type="SAM" id="Phobius"/>
    </source>
</evidence>
<evidence type="ECO:0000256" key="4">
    <source>
        <dbReference type="ARBA" id="ARBA00022989"/>
    </source>
</evidence>
<organism evidence="10 11">
    <name type="scientific">Candidatus Scalindua rubra</name>
    <dbReference type="NCBI Taxonomy" id="1872076"/>
    <lineage>
        <taxon>Bacteria</taxon>
        <taxon>Pseudomonadati</taxon>
        <taxon>Planctomycetota</taxon>
        <taxon>Candidatus Brocadiia</taxon>
        <taxon>Candidatus Brocadiales</taxon>
        <taxon>Candidatus Scalinduaceae</taxon>
        <taxon>Candidatus Scalindua</taxon>
    </lineage>
</organism>
<dbReference type="Pfam" id="PF13807">
    <property type="entry name" value="GNVR"/>
    <property type="match status" value="1"/>
</dbReference>
<keyword evidence="5 7" id="KW-0472">Membrane</keyword>
<feature type="transmembrane region" description="Helical" evidence="7">
    <location>
        <begin position="487"/>
        <end position="508"/>
    </location>
</feature>
<dbReference type="InterPro" id="IPR003856">
    <property type="entry name" value="LPS_length_determ_N"/>
</dbReference>
<accession>A0A1E3X5P9</accession>
<feature type="domain" description="Tyrosine-protein kinase G-rich" evidence="9">
    <location>
        <begin position="363"/>
        <end position="443"/>
    </location>
</feature>
<dbReference type="Pfam" id="PF02706">
    <property type="entry name" value="Wzz"/>
    <property type="match status" value="1"/>
</dbReference>
<evidence type="ECO:0000313" key="11">
    <source>
        <dbReference type="Proteomes" id="UP000094056"/>
    </source>
</evidence>
<protein>
    <submittedName>
        <fullName evidence="10">Exopolysaccharide biosynthesis protein</fullName>
    </submittedName>
</protein>
<sequence>MEQENTSFDIHKYIKLLLRRKWLWIIPTILFSIGSTIYALILPDVYESKCVLIVERSKVLNNLLSENERGMDARKLLQAVRERMLGWQSVIQVIKIVELDKDIPQNDPGALEKRYYSLLKNTTLKTKGQNLIEVSYRGENPEINFRVVDGLVSNFMEHSLKSTRTEADETVEFVEEDLRRLKRNLDESERQLREFEEEHLEELPGSANSKISKLSAAEKELAETNREIMVLNEKFAFLEDHMKKENKTITGEVIRVPNPKVGDLRDRINKLEIQVNSLRAKYFDKHPGIVQRLKELDSLKEMLEKESEKIVSEEKIVNNPMYENLVVKEFDAQLKLKSLQRRRKEIESTIASLQKMVKGMPALKQELIKLKRDNEVNKQLYEQRLLQKSKAELMREMSLDAKTNPFNIVEPARISYEPIKAVKIKIIAMGVIMGLGLGVGLIFGLEQIDQRFKTMDEVQGYLNIPALGIIPTILTKTDIKRKFKKRIIMSGSLATFIIVTATVCLVVEPVKTIVSDKANVGWGKLVELIKK</sequence>
<dbReference type="InterPro" id="IPR014345">
    <property type="entry name" value="XrtA_polysacc_chain"/>
</dbReference>
<keyword evidence="2" id="KW-1003">Cell membrane</keyword>
<dbReference type="Proteomes" id="UP000094056">
    <property type="component" value="Unassembled WGS sequence"/>
</dbReference>
<keyword evidence="4 7" id="KW-1133">Transmembrane helix</keyword>
<dbReference type="GO" id="GO:0004713">
    <property type="term" value="F:protein tyrosine kinase activity"/>
    <property type="evidence" value="ECO:0007669"/>
    <property type="project" value="TreeGrafter"/>
</dbReference>
<evidence type="ECO:0000259" key="9">
    <source>
        <dbReference type="Pfam" id="PF13807"/>
    </source>
</evidence>
<dbReference type="PANTHER" id="PTHR32309">
    <property type="entry name" value="TYROSINE-PROTEIN KINASE"/>
    <property type="match status" value="1"/>
</dbReference>
<dbReference type="GO" id="GO:0005886">
    <property type="term" value="C:plasma membrane"/>
    <property type="evidence" value="ECO:0007669"/>
    <property type="project" value="UniProtKB-SubCell"/>
</dbReference>
<feature type="transmembrane region" description="Helical" evidence="7">
    <location>
        <begin position="22"/>
        <end position="41"/>
    </location>
</feature>
<evidence type="ECO:0000256" key="3">
    <source>
        <dbReference type="ARBA" id="ARBA00022692"/>
    </source>
</evidence>
<reference evidence="10 11" key="1">
    <citation type="submission" date="2016-07" db="EMBL/GenBank/DDBJ databases">
        <title>Draft genome of Scalindua rubra, obtained from a brine-seawater interface in the Red Sea, sheds light on salt adaptation in anammox bacteria.</title>
        <authorList>
            <person name="Speth D.R."/>
            <person name="Lagkouvardos I."/>
            <person name="Wang Y."/>
            <person name="Qian P.-Y."/>
            <person name="Dutilh B.E."/>
            <person name="Jetten M.S."/>
        </authorList>
    </citation>
    <scope>NUCLEOTIDE SEQUENCE [LARGE SCALE GENOMIC DNA]</scope>
    <source>
        <strain evidence="10">BSI-1</strain>
    </source>
</reference>
<dbReference type="PANTHER" id="PTHR32309:SF13">
    <property type="entry name" value="FERRIC ENTEROBACTIN TRANSPORT PROTEIN FEPE"/>
    <property type="match status" value="1"/>
</dbReference>
<name>A0A1E3X5P9_9BACT</name>
<dbReference type="InterPro" id="IPR050445">
    <property type="entry name" value="Bact_polysacc_biosynth/exp"/>
</dbReference>
<evidence type="ECO:0000256" key="5">
    <source>
        <dbReference type="ARBA" id="ARBA00023136"/>
    </source>
</evidence>
<evidence type="ECO:0000259" key="8">
    <source>
        <dbReference type="Pfam" id="PF02706"/>
    </source>
</evidence>
<evidence type="ECO:0000256" key="6">
    <source>
        <dbReference type="SAM" id="Coils"/>
    </source>
</evidence>
<keyword evidence="6" id="KW-0175">Coiled coil</keyword>
<evidence type="ECO:0000256" key="2">
    <source>
        <dbReference type="ARBA" id="ARBA00022475"/>
    </source>
</evidence>
<evidence type="ECO:0000256" key="1">
    <source>
        <dbReference type="ARBA" id="ARBA00004651"/>
    </source>
</evidence>
<comment type="caution">
    <text evidence="10">The sequence shown here is derived from an EMBL/GenBank/DDBJ whole genome shotgun (WGS) entry which is preliminary data.</text>
</comment>
<proteinExistence type="predicted"/>
<comment type="subcellular location">
    <subcellularLocation>
        <location evidence="1">Cell membrane</location>
        <topology evidence="1">Multi-pass membrane protein</topology>
    </subcellularLocation>
</comment>
<dbReference type="EMBL" id="MAYW01000163">
    <property type="protein sequence ID" value="ODS30902.1"/>
    <property type="molecule type" value="Genomic_DNA"/>
</dbReference>